<proteinExistence type="predicted"/>
<feature type="region of interest" description="Disordered" evidence="1">
    <location>
        <begin position="1"/>
        <end position="69"/>
    </location>
</feature>
<dbReference type="EMBL" id="BAAAPF010000072">
    <property type="protein sequence ID" value="GAA2123368.1"/>
    <property type="molecule type" value="Genomic_DNA"/>
</dbReference>
<evidence type="ECO:0000313" key="3">
    <source>
        <dbReference type="Proteomes" id="UP001500443"/>
    </source>
</evidence>
<comment type="caution">
    <text evidence="2">The sequence shown here is derived from an EMBL/GenBank/DDBJ whole genome shotgun (WGS) entry which is preliminary data.</text>
</comment>
<protein>
    <submittedName>
        <fullName evidence="2">Uncharacterized protein</fullName>
    </submittedName>
</protein>
<accession>A0ABN2Y8H2</accession>
<name>A0ABN2Y8H2_9ACTN</name>
<gene>
    <name evidence="2" type="ORF">GCM10009802_27710</name>
</gene>
<dbReference type="Proteomes" id="UP001500443">
    <property type="component" value="Unassembled WGS sequence"/>
</dbReference>
<feature type="compositionally biased region" description="Basic residues" evidence="1">
    <location>
        <begin position="17"/>
        <end position="26"/>
    </location>
</feature>
<organism evidence="2 3">
    <name type="scientific">Streptomyces synnematoformans</name>
    <dbReference type="NCBI Taxonomy" id="415721"/>
    <lineage>
        <taxon>Bacteria</taxon>
        <taxon>Bacillati</taxon>
        <taxon>Actinomycetota</taxon>
        <taxon>Actinomycetes</taxon>
        <taxon>Kitasatosporales</taxon>
        <taxon>Streptomycetaceae</taxon>
        <taxon>Streptomyces</taxon>
    </lineage>
</organism>
<evidence type="ECO:0000313" key="2">
    <source>
        <dbReference type="EMBL" id="GAA2123368.1"/>
    </source>
</evidence>
<reference evidence="2 3" key="1">
    <citation type="journal article" date="2019" name="Int. J. Syst. Evol. Microbiol.">
        <title>The Global Catalogue of Microorganisms (GCM) 10K type strain sequencing project: providing services to taxonomists for standard genome sequencing and annotation.</title>
        <authorList>
            <consortium name="The Broad Institute Genomics Platform"/>
            <consortium name="The Broad Institute Genome Sequencing Center for Infectious Disease"/>
            <person name="Wu L."/>
            <person name="Ma J."/>
        </authorList>
    </citation>
    <scope>NUCLEOTIDE SEQUENCE [LARGE SCALE GENOMIC DNA]</scope>
    <source>
        <strain evidence="2 3">JCM 15481</strain>
    </source>
</reference>
<evidence type="ECO:0000256" key="1">
    <source>
        <dbReference type="SAM" id="MobiDB-lite"/>
    </source>
</evidence>
<keyword evidence="3" id="KW-1185">Reference proteome</keyword>
<feature type="compositionally biased region" description="Low complexity" evidence="1">
    <location>
        <begin position="33"/>
        <end position="44"/>
    </location>
</feature>
<sequence length="69" mass="7198">MLRLSKVPTLGRAPYRERKHVGRPRHGSVNGNDTAAEGLAGAEATADRPCGSALRAPAQRAGQYVDGTG</sequence>